<proteinExistence type="predicted"/>
<protein>
    <submittedName>
        <fullName evidence="2">Uncharacterized protein</fullName>
    </submittedName>
</protein>
<feature type="compositionally biased region" description="Pro residues" evidence="1">
    <location>
        <begin position="119"/>
        <end position="131"/>
    </location>
</feature>
<dbReference type="AlphaFoldDB" id="A0A5C6F8H4"/>
<accession>A0A5C6F8H4</accession>
<comment type="caution">
    <text evidence="2">The sequence shown here is derived from an EMBL/GenBank/DDBJ whole genome shotgun (WGS) entry which is preliminary data.</text>
</comment>
<feature type="region of interest" description="Disordered" evidence="1">
    <location>
        <begin position="90"/>
        <end position="144"/>
    </location>
</feature>
<dbReference type="Proteomes" id="UP000318288">
    <property type="component" value="Unassembled WGS sequence"/>
</dbReference>
<evidence type="ECO:0000256" key="1">
    <source>
        <dbReference type="SAM" id="MobiDB-lite"/>
    </source>
</evidence>
<dbReference type="EMBL" id="SJPW01000003">
    <property type="protein sequence ID" value="TWU56910.1"/>
    <property type="molecule type" value="Genomic_DNA"/>
</dbReference>
<evidence type="ECO:0000313" key="3">
    <source>
        <dbReference type="Proteomes" id="UP000318288"/>
    </source>
</evidence>
<reference evidence="2 3" key="1">
    <citation type="submission" date="2019-02" db="EMBL/GenBank/DDBJ databases">
        <title>Deep-cultivation of Planctomycetes and their phenomic and genomic characterization uncovers novel biology.</title>
        <authorList>
            <person name="Wiegand S."/>
            <person name="Jogler M."/>
            <person name="Boedeker C."/>
            <person name="Pinto D."/>
            <person name="Vollmers J."/>
            <person name="Rivas-Marin E."/>
            <person name="Kohn T."/>
            <person name="Peeters S.H."/>
            <person name="Heuer A."/>
            <person name="Rast P."/>
            <person name="Oberbeckmann S."/>
            <person name="Bunk B."/>
            <person name="Jeske O."/>
            <person name="Meyerdierks A."/>
            <person name="Storesund J.E."/>
            <person name="Kallscheuer N."/>
            <person name="Luecker S."/>
            <person name="Lage O.M."/>
            <person name="Pohl T."/>
            <person name="Merkel B.J."/>
            <person name="Hornburger P."/>
            <person name="Mueller R.-W."/>
            <person name="Bruemmer F."/>
            <person name="Labrenz M."/>
            <person name="Spormann A.M."/>
            <person name="Op Den Camp H."/>
            <person name="Overmann J."/>
            <person name="Amann R."/>
            <person name="Jetten M.S.M."/>
            <person name="Mascher T."/>
            <person name="Medema M.H."/>
            <person name="Devos D.P."/>
            <person name="Kaster A.-K."/>
            <person name="Ovreas L."/>
            <person name="Rohde M."/>
            <person name="Galperin M.Y."/>
            <person name="Jogler C."/>
        </authorList>
    </citation>
    <scope>NUCLEOTIDE SEQUENCE [LARGE SCALE GENOMIC DNA]</scope>
    <source>
        <strain evidence="2 3">Poly51</strain>
    </source>
</reference>
<organism evidence="2 3">
    <name type="scientific">Rubripirellula tenax</name>
    <dbReference type="NCBI Taxonomy" id="2528015"/>
    <lineage>
        <taxon>Bacteria</taxon>
        <taxon>Pseudomonadati</taxon>
        <taxon>Planctomycetota</taxon>
        <taxon>Planctomycetia</taxon>
        <taxon>Pirellulales</taxon>
        <taxon>Pirellulaceae</taxon>
        <taxon>Rubripirellula</taxon>
    </lineage>
</organism>
<keyword evidence="3" id="KW-1185">Reference proteome</keyword>
<name>A0A5C6F8H4_9BACT</name>
<evidence type="ECO:0000313" key="2">
    <source>
        <dbReference type="EMBL" id="TWU56910.1"/>
    </source>
</evidence>
<sequence>MFSLSWGDTRTGTETSSIQFMPKLRPHFAALMLAFAVSFGQCGCVALNIPSERAHDPADAGGILGPWKKGGASTASQHTVFDEFTNDSYSGDPSCSDGGALGFDPFDPNAIEGGQTEPPEVPWPRFHPVPTRPVFGAMPTADGH</sequence>
<gene>
    <name evidence="2" type="ORF">Poly51_28280</name>
</gene>